<gene>
    <name evidence="2" type="ORF">M430DRAFT_276130</name>
</gene>
<keyword evidence="1" id="KW-0812">Transmembrane</keyword>
<evidence type="ECO:0000256" key="1">
    <source>
        <dbReference type="SAM" id="Phobius"/>
    </source>
</evidence>
<dbReference type="AlphaFoldDB" id="A0A2T3B206"/>
<dbReference type="GeneID" id="36573752"/>
<name>A0A2T3B206_AMORE</name>
<keyword evidence="3" id="KW-1185">Reference proteome</keyword>
<sequence>MADVTDRYSPPTAMWKLDFAILMIRYRISFGIHVGLNRHKRPPWSTGLFVALACIVVACAGIVSFVEGQRDKGY</sequence>
<keyword evidence="1" id="KW-0472">Membrane</keyword>
<evidence type="ECO:0000313" key="2">
    <source>
        <dbReference type="EMBL" id="PSS18592.1"/>
    </source>
</evidence>
<dbReference type="Proteomes" id="UP000241818">
    <property type="component" value="Unassembled WGS sequence"/>
</dbReference>
<keyword evidence="1" id="KW-1133">Transmembrane helix</keyword>
<dbReference type="STRING" id="857342.A0A2T3B206"/>
<evidence type="ECO:0000313" key="3">
    <source>
        <dbReference type="Proteomes" id="UP000241818"/>
    </source>
</evidence>
<dbReference type="OrthoDB" id="6407410at2759"/>
<feature type="transmembrane region" description="Helical" evidence="1">
    <location>
        <begin position="48"/>
        <end position="66"/>
    </location>
</feature>
<organism evidence="2 3">
    <name type="scientific">Amorphotheca resinae ATCC 22711</name>
    <dbReference type="NCBI Taxonomy" id="857342"/>
    <lineage>
        <taxon>Eukaryota</taxon>
        <taxon>Fungi</taxon>
        <taxon>Dikarya</taxon>
        <taxon>Ascomycota</taxon>
        <taxon>Pezizomycotina</taxon>
        <taxon>Leotiomycetes</taxon>
        <taxon>Helotiales</taxon>
        <taxon>Amorphothecaceae</taxon>
        <taxon>Amorphotheca</taxon>
    </lineage>
</organism>
<accession>A0A2T3B206</accession>
<reference evidence="2 3" key="1">
    <citation type="journal article" date="2018" name="New Phytol.">
        <title>Comparative genomics and transcriptomics depict ericoid mycorrhizal fungi as versatile saprotrophs and plant mutualists.</title>
        <authorList>
            <person name="Martino E."/>
            <person name="Morin E."/>
            <person name="Grelet G.A."/>
            <person name="Kuo A."/>
            <person name="Kohler A."/>
            <person name="Daghino S."/>
            <person name="Barry K.W."/>
            <person name="Cichocki N."/>
            <person name="Clum A."/>
            <person name="Dockter R.B."/>
            <person name="Hainaut M."/>
            <person name="Kuo R.C."/>
            <person name="LaButti K."/>
            <person name="Lindahl B.D."/>
            <person name="Lindquist E.A."/>
            <person name="Lipzen A."/>
            <person name="Khouja H.R."/>
            <person name="Magnuson J."/>
            <person name="Murat C."/>
            <person name="Ohm R.A."/>
            <person name="Singer S.W."/>
            <person name="Spatafora J.W."/>
            <person name="Wang M."/>
            <person name="Veneault-Fourrey C."/>
            <person name="Henrissat B."/>
            <person name="Grigoriev I.V."/>
            <person name="Martin F.M."/>
            <person name="Perotto S."/>
        </authorList>
    </citation>
    <scope>NUCLEOTIDE SEQUENCE [LARGE SCALE GENOMIC DNA]</scope>
    <source>
        <strain evidence="2 3">ATCC 22711</strain>
    </source>
</reference>
<proteinExistence type="predicted"/>
<protein>
    <submittedName>
        <fullName evidence="2">Uncharacterized protein</fullName>
    </submittedName>
</protein>
<dbReference type="RefSeq" id="XP_024720944.1">
    <property type="nucleotide sequence ID" value="XM_024865671.1"/>
</dbReference>
<dbReference type="InParanoid" id="A0A2T3B206"/>
<dbReference type="EMBL" id="KZ679011">
    <property type="protein sequence ID" value="PSS18592.1"/>
    <property type="molecule type" value="Genomic_DNA"/>
</dbReference>